<organism evidence="2 3">
    <name type="scientific">Paragonimus westermani</name>
    <dbReference type="NCBI Taxonomy" id="34504"/>
    <lineage>
        <taxon>Eukaryota</taxon>
        <taxon>Metazoa</taxon>
        <taxon>Spiralia</taxon>
        <taxon>Lophotrochozoa</taxon>
        <taxon>Platyhelminthes</taxon>
        <taxon>Trematoda</taxon>
        <taxon>Digenea</taxon>
        <taxon>Plagiorchiida</taxon>
        <taxon>Troglotremata</taxon>
        <taxon>Troglotrematidae</taxon>
        <taxon>Paragonimus</taxon>
    </lineage>
</organism>
<evidence type="ECO:0000313" key="3">
    <source>
        <dbReference type="Proteomes" id="UP000324629"/>
    </source>
</evidence>
<dbReference type="EMBL" id="QNGE01000818">
    <property type="protein sequence ID" value="KAA3679190.1"/>
    <property type="molecule type" value="Genomic_DNA"/>
</dbReference>
<comment type="caution">
    <text evidence="2">The sequence shown here is derived from an EMBL/GenBank/DDBJ whole genome shotgun (WGS) entry which is preliminary data.</text>
</comment>
<accession>A0A5J4NVG6</accession>
<feature type="region of interest" description="Disordered" evidence="1">
    <location>
        <begin position="70"/>
        <end position="101"/>
    </location>
</feature>
<evidence type="ECO:0000313" key="2">
    <source>
        <dbReference type="EMBL" id="KAA3679190.1"/>
    </source>
</evidence>
<evidence type="ECO:0000256" key="1">
    <source>
        <dbReference type="SAM" id="MobiDB-lite"/>
    </source>
</evidence>
<reference evidence="2 3" key="1">
    <citation type="journal article" date="2019" name="Gigascience">
        <title>Whole-genome sequence of the oriental lung fluke Paragonimus westermani.</title>
        <authorList>
            <person name="Oey H."/>
            <person name="Zakrzewski M."/>
            <person name="Narain K."/>
            <person name="Devi K.R."/>
            <person name="Agatsuma T."/>
            <person name="Nawaratna S."/>
            <person name="Gobert G.N."/>
            <person name="Jones M.K."/>
            <person name="Ragan M.A."/>
            <person name="McManus D.P."/>
            <person name="Krause L."/>
        </authorList>
    </citation>
    <scope>NUCLEOTIDE SEQUENCE [LARGE SCALE GENOMIC DNA]</scope>
    <source>
        <strain evidence="2 3">IND2009</strain>
    </source>
</reference>
<gene>
    <name evidence="2" type="ORF">DEA37_0014393</name>
</gene>
<sequence length="158" mass="17541">MIPRRVNQTGYLTPDRLLKEMVTEMCATICAQLPQLLATSIRLMHEVTQFLMGLWDLIYQPVHSLYHGSRASSNSPAGDMPKPYWHRADLDSSAHDPGSTGKQQATALVIQSVGTGGFSFMVHAAVHVCSLPSRCGLRYSPQFKVFEPFSRLLKPPTI</sequence>
<protein>
    <submittedName>
        <fullName evidence="2">Uncharacterized protein</fullName>
    </submittedName>
</protein>
<name>A0A5J4NVG6_9TREM</name>
<dbReference type="Proteomes" id="UP000324629">
    <property type="component" value="Unassembled WGS sequence"/>
</dbReference>
<keyword evidence="3" id="KW-1185">Reference proteome</keyword>
<dbReference type="AlphaFoldDB" id="A0A5J4NVG6"/>
<proteinExistence type="predicted"/>